<name>A0A078ATC7_STYLE</name>
<dbReference type="GO" id="GO:0061630">
    <property type="term" value="F:ubiquitin protein ligase activity"/>
    <property type="evidence" value="ECO:0007669"/>
    <property type="project" value="TreeGrafter"/>
</dbReference>
<evidence type="ECO:0000259" key="6">
    <source>
        <dbReference type="PROSITE" id="PS50089"/>
    </source>
</evidence>
<dbReference type="PANTHER" id="PTHR45969">
    <property type="entry name" value="RING ZINC FINGER PROTEIN-RELATED"/>
    <property type="match status" value="1"/>
</dbReference>
<dbReference type="Pfam" id="PF13639">
    <property type="entry name" value="zf-RING_2"/>
    <property type="match status" value="1"/>
</dbReference>
<dbReference type="Proteomes" id="UP000039865">
    <property type="component" value="Unassembled WGS sequence"/>
</dbReference>
<keyword evidence="1" id="KW-0479">Metal-binding</keyword>
<feature type="transmembrane region" description="Helical" evidence="5">
    <location>
        <begin position="328"/>
        <end position="352"/>
    </location>
</feature>
<evidence type="ECO:0000313" key="8">
    <source>
        <dbReference type="Proteomes" id="UP000039865"/>
    </source>
</evidence>
<dbReference type="GO" id="GO:0016567">
    <property type="term" value="P:protein ubiquitination"/>
    <property type="evidence" value="ECO:0007669"/>
    <property type="project" value="TreeGrafter"/>
</dbReference>
<organism evidence="7 8">
    <name type="scientific">Stylonychia lemnae</name>
    <name type="common">Ciliate</name>
    <dbReference type="NCBI Taxonomy" id="5949"/>
    <lineage>
        <taxon>Eukaryota</taxon>
        <taxon>Sar</taxon>
        <taxon>Alveolata</taxon>
        <taxon>Ciliophora</taxon>
        <taxon>Intramacronucleata</taxon>
        <taxon>Spirotrichea</taxon>
        <taxon>Stichotrichia</taxon>
        <taxon>Sporadotrichida</taxon>
        <taxon>Oxytrichidae</taxon>
        <taxon>Stylonychinae</taxon>
        <taxon>Stylonychia</taxon>
    </lineage>
</organism>
<dbReference type="Gene3D" id="3.30.40.10">
    <property type="entry name" value="Zinc/RING finger domain, C3HC4 (zinc finger)"/>
    <property type="match status" value="1"/>
</dbReference>
<evidence type="ECO:0000256" key="3">
    <source>
        <dbReference type="ARBA" id="ARBA00022833"/>
    </source>
</evidence>
<keyword evidence="3" id="KW-0862">Zinc</keyword>
<accession>A0A078ATC7</accession>
<reference evidence="7 8" key="1">
    <citation type="submission" date="2014-06" db="EMBL/GenBank/DDBJ databases">
        <authorList>
            <person name="Swart Estienne"/>
        </authorList>
    </citation>
    <scope>NUCLEOTIDE SEQUENCE [LARGE SCALE GENOMIC DNA]</scope>
    <source>
        <strain evidence="7 8">130c</strain>
    </source>
</reference>
<dbReference type="EMBL" id="CCKQ01013587">
    <property type="protein sequence ID" value="CDW85266.1"/>
    <property type="molecule type" value="Genomic_DNA"/>
</dbReference>
<keyword evidence="8" id="KW-1185">Reference proteome</keyword>
<evidence type="ECO:0000256" key="5">
    <source>
        <dbReference type="SAM" id="Phobius"/>
    </source>
</evidence>
<dbReference type="InterPro" id="IPR013083">
    <property type="entry name" value="Znf_RING/FYVE/PHD"/>
</dbReference>
<keyword evidence="2 4" id="KW-0863">Zinc-finger</keyword>
<gene>
    <name evidence="7" type="primary">Contig7467.g7977</name>
    <name evidence="7" type="ORF">STYLEM_14340</name>
</gene>
<keyword evidence="5" id="KW-0812">Transmembrane</keyword>
<dbReference type="AlphaFoldDB" id="A0A078ATC7"/>
<keyword evidence="5" id="KW-0472">Membrane</keyword>
<evidence type="ECO:0000313" key="7">
    <source>
        <dbReference type="EMBL" id="CDW85266.1"/>
    </source>
</evidence>
<dbReference type="SUPFAM" id="SSF57850">
    <property type="entry name" value="RING/U-box"/>
    <property type="match status" value="1"/>
</dbReference>
<dbReference type="InParanoid" id="A0A078ATC7"/>
<dbReference type="OrthoDB" id="289886at2759"/>
<evidence type="ECO:0000256" key="1">
    <source>
        <dbReference type="ARBA" id="ARBA00022723"/>
    </source>
</evidence>
<dbReference type="PROSITE" id="PS50089">
    <property type="entry name" value="ZF_RING_2"/>
    <property type="match status" value="1"/>
</dbReference>
<feature type="domain" description="RING-type" evidence="6">
    <location>
        <begin position="403"/>
        <end position="447"/>
    </location>
</feature>
<evidence type="ECO:0000256" key="2">
    <source>
        <dbReference type="ARBA" id="ARBA00022771"/>
    </source>
</evidence>
<dbReference type="InterPro" id="IPR001841">
    <property type="entry name" value="Znf_RING"/>
</dbReference>
<dbReference type="PANTHER" id="PTHR45969:SF69">
    <property type="entry name" value="FINGER DOMAIN PROTEIN, PUTATIVE (AFU_ORTHOLOGUE AFUA_3G12190)-RELATED"/>
    <property type="match status" value="1"/>
</dbReference>
<dbReference type="GO" id="GO:0008270">
    <property type="term" value="F:zinc ion binding"/>
    <property type="evidence" value="ECO:0007669"/>
    <property type="project" value="UniProtKB-KW"/>
</dbReference>
<evidence type="ECO:0000256" key="4">
    <source>
        <dbReference type="PROSITE-ProRule" id="PRU00175"/>
    </source>
</evidence>
<sequence length="452" mass="51954">MQAQTQVEQSLIYNNNTKKYLQTDFDLRTNNAADRILDGQQVSKFVIINSIESGKSVINVYSIQTTYYKLFTSIQETIIAFDAIQIGDLVIIYAIQYRNQQTYLVSKQIKDENEENLDYQVYFNVECNATDIKVSKSLIALACPTYKNNTGQIILYQRLTFELIANINGRGEDQVGLEMDIIAGDNEIQTYLIFTYGKVNKTTQQQLQYIEVLIDNYKSGNQQYVSPVYTINYPTDSSNNGSLRLAGGWEKLFITTSIFDKIQGYHFCSYNQYLNKDTNKCMPCGRYKTSLGPSSDSCIDCQSDFSGSDKDNKKLSFICEIIEGKINLILIVALSILCFGIICLIVVSIVMCKVKGFLCFKKPIAEIIRDQEERLARRWRLIDLKLNKLKFDKLKLDEKSQSCSICFEEFTADLEIRSTQCKHVFHEKCIYEWIKTKLSDPDCPYCRTKIII</sequence>
<protein>
    <submittedName>
        <fullName evidence="7">E3 ubiquitin-protein ligase rnf13</fullName>
    </submittedName>
</protein>
<proteinExistence type="predicted"/>
<dbReference type="SMART" id="SM00184">
    <property type="entry name" value="RING"/>
    <property type="match status" value="1"/>
</dbReference>
<keyword evidence="5" id="KW-1133">Transmembrane helix</keyword>